<gene>
    <name evidence="1" type="ORF">R3P38DRAFT_3234620</name>
</gene>
<evidence type="ECO:0000313" key="1">
    <source>
        <dbReference type="EMBL" id="KAK6981136.1"/>
    </source>
</evidence>
<evidence type="ECO:0008006" key="3">
    <source>
        <dbReference type="Google" id="ProtNLM"/>
    </source>
</evidence>
<comment type="caution">
    <text evidence="1">The sequence shown here is derived from an EMBL/GenBank/DDBJ whole genome shotgun (WGS) entry which is preliminary data.</text>
</comment>
<name>A0AAV9ZGI7_9AGAR</name>
<protein>
    <recommendedName>
        <fullName evidence="3">F-box domain-containing protein</fullName>
    </recommendedName>
</protein>
<organism evidence="1 2">
    <name type="scientific">Favolaschia claudopus</name>
    <dbReference type="NCBI Taxonomy" id="2862362"/>
    <lineage>
        <taxon>Eukaryota</taxon>
        <taxon>Fungi</taxon>
        <taxon>Dikarya</taxon>
        <taxon>Basidiomycota</taxon>
        <taxon>Agaricomycotina</taxon>
        <taxon>Agaricomycetes</taxon>
        <taxon>Agaricomycetidae</taxon>
        <taxon>Agaricales</taxon>
        <taxon>Marasmiineae</taxon>
        <taxon>Mycenaceae</taxon>
        <taxon>Favolaschia</taxon>
    </lineage>
</organism>
<accession>A0AAV9ZGI7</accession>
<reference evidence="1 2" key="1">
    <citation type="journal article" date="2024" name="J Genomics">
        <title>Draft genome sequencing and assembly of Favolaschia claudopus CIRM-BRFM 2984 isolated from oak limbs.</title>
        <authorList>
            <person name="Navarro D."/>
            <person name="Drula E."/>
            <person name="Chaduli D."/>
            <person name="Cazenave R."/>
            <person name="Ahrendt S."/>
            <person name="Wang J."/>
            <person name="Lipzen A."/>
            <person name="Daum C."/>
            <person name="Barry K."/>
            <person name="Grigoriev I.V."/>
            <person name="Favel A."/>
            <person name="Rosso M.N."/>
            <person name="Martin F."/>
        </authorList>
    </citation>
    <scope>NUCLEOTIDE SEQUENCE [LARGE SCALE GENOMIC DNA]</scope>
    <source>
        <strain evidence="1 2">CIRM-BRFM 2984</strain>
    </source>
</reference>
<proteinExistence type="predicted"/>
<dbReference type="EMBL" id="JAWWNJ010000153">
    <property type="protein sequence ID" value="KAK6981136.1"/>
    <property type="molecule type" value="Genomic_DNA"/>
</dbReference>
<keyword evidence="2" id="KW-1185">Reference proteome</keyword>
<dbReference type="AlphaFoldDB" id="A0AAV9ZGI7"/>
<evidence type="ECO:0000313" key="2">
    <source>
        <dbReference type="Proteomes" id="UP001362999"/>
    </source>
</evidence>
<dbReference type="Proteomes" id="UP001362999">
    <property type="component" value="Unassembled WGS sequence"/>
</dbReference>
<sequence>MTSPSPCHTVLNTFELSDLIFKFVHDPDWPAELHPCALVSRKFSAQAQSHLFHTIDIPCHALIRILAPIDIATRLHRILAIAPHLRALIRNLRVPMDRDTLRCVLDMHLAHVNAVHIVGSDMLDTNALTTAGELIALPTLHTVSISGPITHPNSLSLLFANAHACIQTVSIQPELPGFGQAVQIRSDWKLSMMPVKAFSDADRLPLKDLRLGGDVAAVERWLSGDHCPFDVKAVSTLRLTRGRWLYGLGSETVLDVTSANIECLIVDYGQIVPIDSIDASPNFTLLRRLQLTYVHNPIHILSILPAQLFHLQHFALGLQSLDTWVTTQLETPGIQEYEEWLAIDSAVASMELPSLISFTLLINLSNVARMTPRGDWRRLWRELKPRMIKEVPNGFPEMYRRGVLEVDLA</sequence>